<dbReference type="CDD" id="cd05466">
    <property type="entry name" value="PBP2_LTTR_substrate"/>
    <property type="match status" value="1"/>
</dbReference>
<feature type="region of interest" description="Disordered" evidence="5">
    <location>
        <begin position="170"/>
        <end position="211"/>
    </location>
</feature>
<gene>
    <name evidence="7" type="ORF">AN215_09370</name>
</gene>
<evidence type="ECO:0000259" key="6">
    <source>
        <dbReference type="PROSITE" id="PS50931"/>
    </source>
</evidence>
<comment type="caution">
    <text evidence="7">The sequence shown here is derived from an EMBL/GenBank/DDBJ whole genome shotgun (WGS) entry which is preliminary data.</text>
</comment>
<dbReference type="EMBL" id="LJGT01000038">
    <property type="protein sequence ID" value="OEU89867.1"/>
    <property type="molecule type" value="Genomic_DNA"/>
</dbReference>
<dbReference type="InterPro" id="IPR005119">
    <property type="entry name" value="LysR_subst-bd"/>
</dbReference>
<evidence type="ECO:0000256" key="2">
    <source>
        <dbReference type="ARBA" id="ARBA00023015"/>
    </source>
</evidence>
<dbReference type="Pfam" id="PF03466">
    <property type="entry name" value="LysR_substrate"/>
    <property type="match status" value="1"/>
</dbReference>
<evidence type="ECO:0000256" key="3">
    <source>
        <dbReference type="ARBA" id="ARBA00023125"/>
    </source>
</evidence>
<dbReference type="PRINTS" id="PR00039">
    <property type="entry name" value="HTHLYSR"/>
</dbReference>
<dbReference type="Gene3D" id="1.10.10.10">
    <property type="entry name" value="Winged helix-like DNA-binding domain superfamily/Winged helix DNA-binding domain"/>
    <property type="match status" value="1"/>
</dbReference>
<dbReference type="InterPro" id="IPR000847">
    <property type="entry name" value="LysR_HTH_N"/>
</dbReference>
<dbReference type="GO" id="GO:0003677">
    <property type="term" value="F:DNA binding"/>
    <property type="evidence" value="ECO:0007669"/>
    <property type="project" value="UniProtKB-KW"/>
</dbReference>
<feature type="domain" description="HTH lysR-type" evidence="6">
    <location>
        <begin position="1"/>
        <end position="58"/>
    </location>
</feature>
<evidence type="ECO:0000256" key="5">
    <source>
        <dbReference type="SAM" id="MobiDB-lite"/>
    </source>
</evidence>
<sequence>MDVRQLAYFLAVVRHQHFGRAAEQLRIAQPSLSQAIRTLERELGVPLFHRVGRGIVLSDAGSQLVEPARQVLRDVDSAKAAVQSVRGLQRGRVELVSMPSPGMEPLATIMSDFTGAHPAVSVTVEAAFTPEEVIHSVKTGRTELGLLGAAATPLTDGLKVLHVEDQPLVLISPPGAGSRESGDEGHERTGQHEETQPGTRPGTGPGGTIRRGQLDAMRLVVSKPGSLMRQLVDDVLSSGVNARIVVEVEHRTSILPMVLAGVGHAVMPSSWTQLAERAGALVRHIEPVSLLRIVFVARNTALTPAAQAFAAHVERYAAQLPDGTRHHEA</sequence>
<dbReference type="Proteomes" id="UP000176087">
    <property type="component" value="Unassembled WGS sequence"/>
</dbReference>
<keyword evidence="2" id="KW-0805">Transcription regulation</keyword>
<dbReference type="SUPFAM" id="SSF46785">
    <property type="entry name" value="Winged helix' DNA-binding domain"/>
    <property type="match status" value="1"/>
</dbReference>
<dbReference type="FunFam" id="1.10.10.10:FF:000001">
    <property type="entry name" value="LysR family transcriptional regulator"/>
    <property type="match status" value="1"/>
</dbReference>
<evidence type="ECO:0000313" key="7">
    <source>
        <dbReference type="EMBL" id="OEU89867.1"/>
    </source>
</evidence>
<organism evidence="7 8">
    <name type="scientific">Streptomyces abyssalis</name>
    <dbReference type="NCBI Taxonomy" id="933944"/>
    <lineage>
        <taxon>Bacteria</taxon>
        <taxon>Bacillati</taxon>
        <taxon>Actinomycetota</taxon>
        <taxon>Actinomycetes</taxon>
        <taxon>Kitasatosporales</taxon>
        <taxon>Streptomycetaceae</taxon>
        <taxon>Streptomyces</taxon>
    </lineage>
</organism>
<dbReference type="InterPro" id="IPR036388">
    <property type="entry name" value="WH-like_DNA-bd_sf"/>
</dbReference>
<accession>A0A1E7JNK0</accession>
<dbReference type="OrthoDB" id="3181812at2"/>
<keyword evidence="3" id="KW-0238">DNA-binding</keyword>
<dbReference type="AlphaFoldDB" id="A0A1E7JNK0"/>
<dbReference type="PROSITE" id="PS50931">
    <property type="entry name" value="HTH_LYSR"/>
    <property type="match status" value="1"/>
</dbReference>
<dbReference type="InterPro" id="IPR050950">
    <property type="entry name" value="HTH-type_LysR_regulators"/>
</dbReference>
<dbReference type="Gene3D" id="3.40.190.290">
    <property type="match status" value="1"/>
</dbReference>
<name>A0A1E7JNK0_9ACTN</name>
<dbReference type="RefSeq" id="WP_070013063.1">
    <property type="nucleotide sequence ID" value="NZ_LJGS01000044.1"/>
</dbReference>
<dbReference type="PANTHER" id="PTHR30419">
    <property type="entry name" value="HTH-TYPE TRANSCRIPTIONAL REGULATOR YBHD"/>
    <property type="match status" value="1"/>
</dbReference>
<dbReference type="GO" id="GO:0003700">
    <property type="term" value="F:DNA-binding transcription factor activity"/>
    <property type="evidence" value="ECO:0007669"/>
    <property type="project" value="InterPro"/>
</dbReference>
<comment type="similarity">
    <text evidence="1">Belongs to the LysR transcriptional regulatory family.</text>
</comment>
<keyword evidence="8" id="KW-1185">Reference proteome</keyword>
<dbReference type="Pfam" id="PF00126">
    <property type="entry name" value="HTH_1"/>
    <property type="match status" value="1"/>
</dbReference>
<dbReference type="GO" id="GO:0005829">
    <property type="term" value="C:cytosol"/>
    <property type="evidence" value="ECO:0007669"/>
    <property type="project" value="TreeGrafter"/>
</dbReference>
<evidence type="ECO:0000256" key="4">
    <source>
        <dbReference type="ARBA" id="ARBA00023163"/>
    </source>
</evidence>
<feature type="compositionally biased region" description="Basic and acidic residues" evidence="5">
    <location>
        <begin position="180"/>
        <end position="195"/>
    </location>
</feature>
<evidence type="ECO:0000313" key="8">
    <source>
        <dbReference type="Proteomes" id="UP000176087"/>
    </source>
</evidence>
<dbReference type="SUPFAM" id="SSF53850">
    <property type="entry name" value="Periplasmic binding protein-like II"/>
    <property type="match status" value="1"/>
</dbReference>
<dbReference type="PATRIC" id="fig|933944.5.peg.446"/>
<evidence type="ECO:0000256" key="1">
    <source>
        <dbReference type="ARBA" id="ARBA00009437"/>
    </source>
</evidence>
<dbReference type="InterPro" id="IPR036390">
    <property type="entry name" value="WH_DNA-bd_sf"/>
</dbReference>
<reference evidence="7 8" key="1">
    <citation type="journal article" date="2016" name="Front. Microbiol.">
        <title>Comparative Genomics Analysis of Streptomyces Species Reveals Their Adaptation to the Marine Environment and Their Diversity at the Genomic Level.</title>
        <authorList>
            <person name="Tian X."/>
            <person name="Zhang Z."/>
            <person name="Yang T."/>
            <person name="Chen M."/>
            <person name="Li J."/>
            <person name="Chen F."/>
            <person name="Yang J."/>
            <person name="Li W."/>
            <person name="Zhang B."/>
            <person name="Zhang Z."/>
            <person name="Wu J."/>
            <person name="Zhang C."/>
            <person name="Long L."/>
            <person name="Xiao J."/>
        </authorList>
    </citation>
    <scope>NUCLEOTIDE SEQUENCE [LARGE SCALE GENOMIC DNA]</scope>
    <source>
        <strain evidence="7 8">SCSIO 10390</strain>
    </source>
</reference>
<protein>
    <submittedName>
        <fullName evidence="7">LysR family transcriptional regulator</fullName>
    </submittedName>
</protein>
<dbReference type="STRING" id="933944.AN215_09370"/>
<proteinExistence type="inferred from homology"/>
<keyword evidence="4" id="KW-0804">Transcription</keyword>